<comment type="caution">
    <text evidence="5">The sequence shown here is derived from an EMBL/GenBank/DDBJ whole genome shotgun (WGS) entry which is preliminary data.</text>
</comment>
<gene>
    <name evidence="5" type="ORF">GCM10007350_14440</name>
</gene>
<evidence type="ECO:0000256" key="1">
    <source>
        <dbReference type="ARBA" id="ARBA00022723"/>
    </source>
</evidence>
<dbReference type="Proteomes" id="UP000604737">
    <property type="component" value="Unassembled WGS sequence"/>
</dbReference>
<dbReference type="Pfam" id="PF00264">
    <property type="entry name" value="Tyrosinase"/>
    <property type="match status" value="1"/>
</dbReference>
<dbReference type="PROSITE" id="PS00498">
    <property type="entry name" value="TYROSINASE_2"/>
    <property type="match status" value="1"/>
</dbReference>
<dbReference type="InterPro" id="IPR008922">
    <property type="entry name" value="Di-copper_centre_dom_sf"/>
</dbReference>
<dbReference type="InterPro" id="IPR002227">
    <property type="entry name" value="Tyrosinase_Cu-bd"/>
</dbReference>
<evidence type="ECO:0000313" key="6">
    <source>
        <dbReference type="Proteomes" id="UP000604737"/>
    </source>
</evidence>
<keyword evidence="2" id="KW-0186">Copper</keyword>
<dbReference type="PANTHER" id="PTHR11474:SF76">
    <property type="entry name" value="SHKT DOMAIN-CONTAINING PROTEIN"/>
    <property type="match status" value="1"/>
</dbReference>
<evidence type="ECO:0000259" key="3">
    <source>
        <dbReference type="PROSITE" id="PS00497"/>
    </source>
</evidence>
<accession>A0ABQ3H056</accession>
<dbReference type="EMBL" id="BMYO01000003">
    <property type="protein sequence ID" value="GHD60817.1"/>
    <property type="molecule type" value="Genomic_DNA"/>
</dbReference>
<feature type="domain" description="Tyrosinase copper-binding" evidence="3">
    <location>
        <begin position="75"/>
        <end position="92"/>
    </location>
</feature>
<dbReference type="InterPro" id="IPR050316">
    <property type="entry name" value="Tyrosinase/Hemocyanin"/>
</dbReference>
<sequence>MTQALRVRRSLVELQTEYSNGNKKPLEDLMRAWKGIKALPASDPNSFFMIGGYHGEPFRGAGWGNASYWGGYCNHGNVLFPTWHRAYLARLEQALQSIEGCHDVMLPYWDETSEDSVKNGIPWALTQKDFVLDGQTIPNPLRSFVFNRNIKDHVNGDDPNYSKANGYETVRYPLSGLVGTPDDRAATEAHNAKFPDYDTNVRLLNQNITNWLGSYIVVDKQVIPTNVKNKFENCLNAPNYTVFSNTTSAAEWNDNLPAGTKAVVPLESPHNSIHLAVGGFDVPTGPNSGDYSPIAGANGDMGENDTAGLDPIFYFHHCFIDYVFWQWQKKHGYTDHLDVIEGYPGTNSVDNQGPTPGVVPNSWLTLDSPLDPFKVHHNGHERAATSRDYINIEKQLGFTYAPGSLDELAQEAPKLTATAVEEGHSNKVIRVSALNRARIRGSFLISAFANIGGKRYHLGTEAVLSRWAIQGCANCQTHLEVKAAFPLYGLRAQALGTADFEVEVHTRDGQVQQNPPQLLQAVAVPAGTAPAPAQKAFRVEVR</sequence>
<reference evidence="6" key="1">
    <citation type="journal article" date="2019" name="Int. J. Syst. Evol. Microbiol.">
        <title>The Global Catalogue of Microorganisms (GCM) 10K type strain sequencing project: providing services to taxonomists for standard genome sequencing and annotation.</title>
        <authorList>
            <consortium name="The Broad Institute Genomics Platform"/>
            <consortium name="The Broad Institute Genome Sequencing Center for Infectious Disease"/>
            <person name="Wu L."/>
            <person name="Ma J."/>
        </authorList>
    </citation>
    <scope>NUCLEOTIDE SEQUENCE [LARGE SCALE GENOMIC DNA]</scope>
    <source>
        <strain evidence="6">KCTC 23701</strain>
    </source>
</reference>
<dbReference type="SUPFAM" id="SSF48056">
    <property type="entry name" value="Di-copper centre-containing domain"/>
    <property type="match status" value="1"/>
</dbReference>
<keyword evidence="1" id="KW-0479">Metal-binding</keyword>
<organism evidence="5 6">
    <name type="scientific">Jeongeupia chitinilytica</name>
    <dbReference type="NCBI Taxonomy" id="1041641"/>
    <lineage>
        <taxon>Bacteria</taxon>
        <taxon>Pseudomonadati</taxon>
        <taxon>Pseudomonadota</taxon>
        <taxon>Betaproteobacteria</taxon>
        <taxon>Neisseriales</taxon>
        <taxon>Chitinibacteraceae</taxon>
        <taxon>Jeongeupia</taxon>
    </lineage>
</organism>
<evidence type="ECO:0000259" key="4">
    <source>
        <dbReference type="PROSITE" id="PS00498"/>
    </source>
</evidence>
<name>A0ABQ3H056_9NEIS</name>
<evidence type="ECO:0000313" key="5">
    <source>
        <dbReference type="EMBL" id="GHD60817.1"/>
    </source>
</evidence>
<evidence type="ECO:0000256" key="2">
    <source>
        <dbReference type="ARBA" id="ARBA00023008"/>
    </source>
</evidence>
<protein>
    <submittedName>
        <fullName evidence="5">Pigment biosynthesis-related tyrosinase</fullName>
    </submittedName>
</protein>
<dbReference type="PROSITE" id="PS00497">
    <property type="entry name" value="TYROSINASE_1"/>
    <property type="match status" value="1"/>
</dbReference>
<dbReference type="PRINTS" id="PR00092">
    <property type="entry name" value="TYROSINASE"/>
</dbReference>
<dbReference type="PANTHER" id="PTHR11474">
    <property type="entry name" value="TYROSINASE FAMILY MEMBER"/>
    <property type="match status" value="1"/>
</dbReference>
<dbReference type="RefSeq" id="WP_189459505.1">
    <property type="nucleotide sequence ID" value="NZ_BMYO01000003.1"/>
</dbReference>
<feature type="domain" description="Tyrosinase copper-binding" evidence="4">
    <location>
        <begin position="310"/>
        <end position="321"/>
    </location>
</feature>
<proteinExistence type="predicted"/>
<dbReference type="Gene3D" id="1.10.1280.10">
    <property type="entry name" value="Di-copper center containing domain from catechol oxidase"/>
    <property type="match status" value="1"/>
</dbReference>
<keyword evidence="6" id="KW-1185">Reference proteome</keyword>